<keyword evidence="8" id="KW-1185">Reference proteome</keyword>
<dbReference type="PRINTS" id="PR00162">
    <property type="entry name" value="RIESKE"/>
</dbReference>
<dbReference type="Gene3D" id="3.30.9.10">
    <property type="entry name" value="D-Amino Acid Oxidase, subunit A, domain 2"/>
    <property type="match status" value="1"/>
</dbReference>
<dbReference type="Pfam" id="PF01266">
    <property type="entry name" value="DAO"/>
    <property type="match status" value="1"/>
</dbReference>
<keyword evidence="4" id="KW-0411">Iron-sulfur</keyword>
<dbReference type="Proteomes" id="UP000535838">
    <property type="component" value="Unassembled WGS sequence"/>
</dbReference>
<evidence type="ECO:0000256" key="3">
    <source>
        <dbReference type="ARBA" id="ARBA00023004"/>
    </source>
</evidence>
<evidence type="ECO:0000259" key="6">
    <source>
        <dbReference type="PROSITE" id="PS51296"/>
    </source>
</evidence>
<accession>A0A841T4A3</accession>
<dbReference type="GO" id="GO:0016705">
    <property type="term" value="F:oxidoreductase activity, acting on paired donors, with incorporation or reduction of molecular oxygen"/>
    <property type="evidence" value="ECO:0007669"/>
    <property type="project" value="UniProtKB-ARBA"/>
</dbReference>
<evidence type="ECO:0000256" key="4">
    <source>
        <dbReference type="ARBA" id="ARBA00023014"/>
    </source>
</evidence>
<feature type="domain" description="Rieske" evidence="6">
    <location>
        <begin position="420"/>
        <end position="510"/>
    </location>
</feature>
<dbReference type="CDD" id="cd03477">
    <property type="entry name" value="Rieske_YhfW_C"/>
    <property type="match status" value="1"/>
</dbReference>
<dbReference type="AlphaFoldDB" id="A0A841T4A3"/>
<dbReference type="PANTHER" id="PTHR13847:SF274">
    <property type="entry name" value="RIESKE 2FE-2S IRON-SULFUR PROTEIN YHFW-RELATED"/>
    <property type="match status" value="1"/>
</dbReference>
<evidence type="ECO:0000256" key="2">
    <source>
        <dbReference type="ARBA" id="ARBA00022723"/>
    </source>
</evidence>
<dbReference type="PROSITE" id="PS51296">
    <property type="entry name" value="RIESKE"/>
    <property type="match status" value="1"/>
</dbReference>
<dbReference type="GO" id="GO:0005737">
    <property type="term" value="C:cytoplasm"/>
    <property type="evidence" value="ECO:0007669"/>
    <property type="project" value="TreeGrafter"/>
</dbReference>
<dbReference type="FunFam" id="2.102.10.10:FF:000014">
    <property type="entry name" value="Oxidoreductase, FAD dependent"/>
    <property type="match status" value="1"/>
</dbReference>
<keyword evidence="1" id="KW-0001">2Fe-2S</keyword>
<keyword evidence="5" id="KW-1015">Disulfide bond</keyword>
<sequence length="510" mass="56256">MFMIQLPQLPQSYWTASADIPEFPRTEGDMSADVVIVGAGITGITAGYLLAQEGRSVILLEAGRVLHGTTGHTTAKITAQHGVIYDELIGHFGEDKARLYYEANRNALQFIKQTVESEKIGCDFSVQDAIIYAESEQTASQLEKERQAYAKLGIAGEIRGSIGLPVPIKSALAMTDQAQFHPLSYLTALITRAVQRGAQVFEKTTVVKVEEGENPVVVTEEGHRIQGRHVISASHFPFMDWKGFYFARMHAERSYVLGVKTGQPYPGGMYINVDKPKRSVRLALDWPEPLILIGGDGHKAGQSTCTINHYEALQAFAETHFDVKEIAYRWSTQDLVTLDKVPYVGRVTQETDNVLVATGYRKWGMTNGTAAAHMLKNLVLGIDDPYLAIYEPSRFHADPDIRTFVTNNLDVAKNLIAGKTEMVHRSPSEVGANEGSVVRVNGKRAGAYRDPDGALHLVDTTCTHMGCETVWNDGDRTWDCPCHGSRFSYTGDVIEGPAKKPLKRLESEAQ</sequence>
<dbReference type="EMBL" id="JACJVQ010000023">
    <property type="protein sequence ID" value="MBB6637465.1"/>
    <property type="molecule type" value="Genomic_DNA"/>
</dbReference>
<dbReference type="GO" id="GO:0016020">
    <property type="term" value="C:membrane"/>
    <property type="evidence" value="ECO:0007669"/>
    <property type="project" value="InterPro"/>
</dbReference>
<dbReference type="Gene3D" id="2.102.10.10">
    <property type="entry name" value="Rieske [2Fe-2S] iron-sulphur domain"/>
    <property type="match status" value="1"/>
</dbReference>
<dbReference type="SUPFAM" id="SSF50022">
    <property type="entry name" value="ISP domain"/>
    <property type="match status" value="1"/>
</dbReference>
<gene>
    <name evidence="7" type="ORF">H7B67_25330</name>
</gene>
<dbReference type="InterPro" id="IPR005805">
    <property type="entry name" value="Rieske_Fe-S_prot_C"/>
</dbReference>
<evidence type="ECO:0000313" key="7">
    <source>
        <dbReference type="EMBL" id="MBB6637465.1"/>
    </source>
</evidence>
<dbReference type="Pfam" id="PF00355">
    <property type="entry name" value="Rieske"/>
    <property type="match status" value="1"/>
</dbReference>
<evidence type="ECO:0000256" key="1">
    <source>
        <dbReference type="ARBA" id="ARBA00022714"/>
    </source>
</evidence>
<dbReference type="Gene3D" id="3.50.50.60">
    <property type="entry name" value="FAD/NAD(P)-binding domain"/>
    <property type="match status" value="1"/>
</dbReference>
<comment type="caution">
    <text evidence="7">The sequence shown here is derived from an EMBL/GenBank/DDBJ whole genome shotgun (WGS) entry which is preliminary data.</text>
</comment>
<dbReference type="GO" id="GO:0004497">
    <property type="term" value="F:monooxygenase activity"/>
    <property type="evidence" value="ECO:0007669"/>
    <property type="project" value="UniProtKB-ARBA"/>
</dbReference>
<name>A0A841T4A3_9BACL</name>
<dbReference type="InterPro" id="IPR036922">
    <property type="entry name" value="Rieske_2Fe-2S_sf"/>
</dbReference>
<dbReference type="InterPro" id="IPR006076">
    <property type="entry name" value="FAD-dep_OxRdtase"/>
</dbReference>
<dbReference type="InterPro" id="IPR038010">
    <property type="entry name" value="YhfW_C"/>
</dbReference>
<dbReference type="InterPro" id="IPR017941">
    <property type="entry name" value="Rieske_2Fe-2S"/>
</dbReference>
<dbReference type="InterPro" id="IPR036188">
    <property type="entry name" value="FAD/NAD-bd_sf"/>
</dbReference>
<organism evidence="7 8">
    <name type="scientific">Cohnella thailandensis</name>
    <dbReference type="NCBI Taxonomy" id="557557"/>
    <lineage>
        <taxon>Bacteria</taxon>
        <taxon>Bacillati</taxon>
        <taxon>Bacillota</taxon>
        <taxon>Bacilli</taxon>
        <taxon>Bacillales</taxon>
        <taxon>Paenibacillaceae</taxon>
        <taxon>Cohnella</taxon>
    </lineage>
</organism>
<dbReference type="PANTHER" id="PTHR13847">
    <property type="entry name" value="SARCOSINE DEHYDROGENASE-RELATED"/>
    <property type="match status" value="1"/>
</dbReference>
<reference evidence="7 8" key="1">
    <citation type="submission" date="2020-08" db="EMBL/GenBank/DDBJ databases">
        <title>Cohnella phylogeny.</title>
        <authorList>
            <person name="Dunlap C."/>
        </authorList>
    </citation>
    <scope>NUCLEOTIDE SEQUENCE [LARGE SCALE GENOMIC DNA]</scope>
    <source>
        <strain evidence="7 8">DSM 25241</strain>
    </source>
</reference>
<evidence type="ECO:0000256" key="5">
    <source>
        <dbReference type="ARBA" id="ARBA00023157"/>
    </source>
</evidence>
<keyword evidence="2" id="KW-0479">Metal-binding</keyword>
<proteinExistence type="predicted"/>
<evidence type="ECO:0000313" key="8">
    <source>
        <dbReference type="Proteomes" id="UP000535838"/>
    </source>
</evidence>
<dbReference type="GO" id="GO:0046872">
    <property type="term" value="F:metal ion binding"/>
    <property type="evidence" value="ECO:0007669"/>
    <property type="project" value="UniProtKB-KW"/>
</dbReference>
<dbReference type="GO" id="GO:0051537">
    <property type="term" value="F:2 iron, 2 sulfur cluster binding"/>
    <property type="evidence" value="ECO:0007669"/>
    <property type="project" value="UniProtKB-KW"/>
</dbReference>
<dbReference type="RefSeq" id="WP_185122680.1">
    <property type="nucleotide sequence ID" value="NZ_JACJVQ010000023.1"/>
</dbReference>
<protein>
    <submittedName>
        <fullName evidence="7">FAD-dependent oxidoreductase</fullName>
    </submittedName>
</protein>
<keyword evidence="3" id="KW-0408">Iron</keyword>
<dbReference type="SUPFAM" id="SSF51905">
    <property type="entry name" value="FAD/NAD(P)-binding domain"/>
    <property type="match status" value="1"/>
</dbReference>